<protein>
    <recommendedName>
        <fullName evidence="3">DUF1398 domain-containing protein</fullName>
    </recommendedName>
</protein>
<keyword evidence="2" id="KW-1185">Reference proteome</keyword>
<dbReference type="RefSeq" id="WP_148597234.1">
    <property type="nucleotide sequence ID" value="NZ_CP042997.1"/>
</dbReference>
<name>A0A5B9WCP5_9BACT</name>
<sequence>MNPSVLNDCLARALAGAMTFPETIERMIADGVERYDADLALLQMRHYGPDGGAHTEEIPLPRAPAVAAEFSAEGVKGAIASIQRREIGYPEFLRRIMAAGAAAYSVYLNGRKAIYFGRCGDFHVEPFPPPADLRGGNP</sequence>
<organism evidence="1 2">
    <name type="scientific">Aquisphaera giovannonii</name>
    <dbReference type="NCBI Taxonomy" id="406548"/>
    <lineage>
        <taxon>Bacteria</taxon>
        <taxon>Pseudomonadati</taxon>
        <taxon>Planctomycetota</taxon>
        <taxon>Planctomycetia</taxon>
        <taxon>Isosphaerales</taxon>
        <taxon>Isosphaeraceae</taxon>
        <taxon>Aquisphaera</taxon>
    </lineage>
</organism>
<reference evidence="1 2" key="1">
    <citation type="submission" date="2019-08" db="EMBL/GenBank/DDBJ databases">
        <title>Deep-cultivation of Planctomycetes and their phenomic and genomic characterization uncovers novel biology.</title>
        <authorList>
            <person name="Wiegand S."/>
            <person name="Jogler M."/>
            <person name="Boedeker C."/>
            <person name="Pinto D."/>
            <person name="Vollmers J."/>
            <person name="Rivas-Marin E."/>
            <person name="Kohn T."/>
            <person name="Peeters S.H."/>
            <person name="Heuer A."/>
            <person name="Rast P."/>
            <person name="Oberbeckmann S."/>
            <person name="Bunk B."/>
            <person name="Jeske O."/>
            <person name="Meyerdierks A."/>
            <person name="Storesund J.E."/>
            <person name="Kallscheuer N."/>
            <person name="Luecker S."/>
            <person name="Lage O.M."/>
            <person name="Pohl T."/>
            <person name="Merkel B.J."/>
            <person name="Hornburger P."/>
            <person name="Mueller R.-W."/>
            <person name="Bruemmer F."/>
            <person name="Labrenz M."/>
            <person name="Spormann A.M."/>
            <person name="Op den Camp H."/>
            <person name="Overmann J."/>
            <person name="Amann R."/>
            <person name="Jetten M.S.M."/>
            <person name="Mascher T."/>
            <person name="Medema M.H."/>
            <person name="Devos D.P."/>
            <person name="Kaster A.-K."/>
            <person name="Ovreas L."/>
            <person name="Rohde M."/>
            <person name="Galperin M.Y."/>
            <person name="Jogler C."/>
        </authorList>
    </citation>
    <scope>NUCLEOTIDE SEQUENCE [LARGE SCALE GENOMIC DNA]</scope>
    <source>
        <strain evidence="1 2">OJF2</strain>
    </source>
</reference>
<dbReference type="EMBL" id="CP042997">
    <property type="protein sequence ID" value="QEH37711.1"/>
    <property type="molecule type" value="Genomic_DNA"/>
</dbReference>
<gene>
    <name evidence="1" type="ORF">OJF2_63020</name>
</gene>
<dbReference type="Proteomes" id="UP000324233">
    <property type="component" value="Chromosome"/>
</dbReference>
<evidence type="ECO:0000313" key="2">
    <source>
        <dbReference type="Proteomes" id="UP000324233"/>
    </source>
</evidence>
<dbReference type="InterPro" id="IPR009833">
    <property type="entry name" value="DUF1398"/>
</dbReference>
<dbReference type="OrthoDB" id="5954591at2"/>
<proteinExistence type="predicted"/>
<dbReference type="Pfam" id="PF07166">
    <property type="entry name" value="DUF1398"/>
    <property type="match status" value="1"/>
</dbReference>
<dbReference type="SUPFAM" id="SSF160419">
    <property type="entry name" value="YdfO-like"/>
    <property type="match status" value="1"/>
</dbReference>
<dbReference type="Gene3D" id="3.30.1810.10">
    <property type="entry name" value="YdfO-like"/>
    <property type="match status" value="1"/>
</dbReference>
<dbReference type="InterPro" id="IPR036696">
    <property type="entry name" value="YdfO-like_sf"/>
</dbReference>
<evidence type="ECO:0000313" key="1">
    <source>
        <dbReference type="EMBL" id="QEH37711.1"/>
    </source>
</evidence>
<dbReference type="AlphaFoldDB" id="A0A5B9WCP5"/>
<accession>A0A5B9WCP5</accession>
<evidence type="ECO:0008006" key="3">
    <source>
        <dbReference type="Google" id="ProtNLM"/>
    </source>
</evidence>
<dbReference type="KEGG" id="agv:OJF2_63020"/>